<dbReference type="EMBL" id="CAMXCT030002168">
    <property type="protein sequence ID" value="CAL4783481.1"/>
    <property type="molecule type" value="Genomic_DNA"/>
</dbReference>
<dbReference type="EMBL" id="CAMXCT010002168">
    <property type="protein sequence ID" value="CAI3996169.1"/>
    <property type="molecule type" value="Genomic_DNA"/>
</dbReference>
<evidence type="ECO:0000313" key="2">
    <source>
        <dbReference type="EMBL" id="CAI3996169.1"/>
    </source>
</evidence>
<name>A0A9P1G080_9DINO</name>
<accession>A0A9P1G080</accession>
<evidence type="ECO:0000256" key="1">
    <source>
        <dbReference type="SAM" id="SignalP"/>
    </source>
</evidence>
<keyword evidence="1" id="KW-0732">Signal</keyword>
<proteinExistence type="predicted"/>
<feature type="signal peptide" evidence="1">
    <location>
        <begin position="1"/>
        <end position="22"/>
    </location>
</feature>
<evidence type="ECO:0000313" key="4">
    <source>
        <dbReference type="Proteomes" id="UP001152797"/>
    </source>
</evidence>
<gene>
    <name evidence="2" type="ORF">C1SCF055_LOCUS22667</name>
</gene>
<comment type="caution">
    <text evidence="2">The sequence shown here is derived from an EMBL/GenBank/DDBJ whole genome shotgun (WGS) entry which is preliminary data.</text>
</comment>
<dbReference type="EMBL" id="CAMXCT020002168">
    <property type="protein sequence ID" value="CAL1149544.1"/>
    <property type="molecule type" value="Genomic_DNA"/>
</dbReference>
<dbReference type="AlphaFoldDB" id="A0A9P1G080"/>
<evidence type="ECO:0000313" key="3">
    <source>
        <dbReference type="EMBL" id="CAL4783481.1"/>
    </source>
</evidence>
<dbReference type="Proteomes" id="UP001152797">
    <property type="component" value="Unassembled WGS sequence"/>
</dbReference>
<reference evidence="3 4" key="2">
    <citation type="submission" date="2024-05" db="EMBL/GenBank/DDBJ databases">
        <authorList>
            <person name="Chen Y."/>
            <person name="Shah S."/>
            <person name="Dougan E. K."/>
            <person name="Thang M."/>
            <person name="Chan C."/>
        </authorList>
    </citation>
    <scope>NUCLEOTIDE SEQUENCE [LARGE SCALE GENOMIC DNA]</scope>
</reference>
<organism evidence="2">
    <name type="scientific">Cladocopium goreaui</name>
    <dbReference type="NCBI Taxonomy" id="2562237"/>
    <lineage>
        <taxon>Eukaryota</taxon>
        <taxon>Sar</taxon>
        <taxon>Alveolata</taxon>
        <taxon>Dinophyceae</taxon>
        <taxon>Suessiales</taxon>
        <taxon>Symbiodiniaceae</taxon>
        <taxon>Cladocopium</taxon>
    </lineage>
</organism>
<keyword evidence="4" id="KW-1185">Reference proteome</keyword>
<feature type="chain" id="PRO_5043272365" evidence="1">
    <location>
        <begin position="23"/>
        <end position="196"/>
    </location>
</feature>
<reference evidence="2" key="1">
    <citation type="submission" date="2022-10" db="EMBL/GenBank/DDBJ databases">
        <authorList>
            <person name="Chen Y."/>
            <person name="Dougan E. K."/>
            <person name="Chan C."/>
            <person name="Rhodes N."/>
            <person name="Thang M."/>
        </authorList>
    </citation>
    <scope>NUCLEOTIDE SEQUENCE</scope>
</reference>
<sequence length="196" mass="21259">MPCMACHAGWLLGLAILWPAENAKIPDPLALFSKAGNSWPARPCRMFAGVSPAKSDGKFIFTPSDSDLVVWNDVSCSSGAATAELRVTRTFQEAVDAIAFLPPKTIVIASKRSWHGMNYATLRFYNAGDLGHSTAPMFTRRFDGHITSLMVLGNDLLFAATFTKEGEHFIHCLSNVLTERKKSSQTLKALAGRGGP</sequence>
<protein>
    <submittedName>
        <fullName evidence="2">Uncharacterized protein</fullName>
    </submittedName>
</protein>